<reference evidence="4" key="1">
    <citation type="journal article" date="2019" name="Int. J. Syst. Evol. Microbiol.">
        <title>The Global Catalogue of Microorganisms (GCM) 10K type strain sequencing project: providing services to taxonomists for standard genome sequencing and annotation.</title>
        <authorList>
            <consortium name="The Broad Institute Genomics Platform"/>
            <consortium name="The Broad Institute Genome Sequencing Center for Infectious Disease"/>
            <person name="Wu L."/>
            <person name="Ma J."/>
        </authorList>
    </citation>
    <scope>NUCLEOTIDE SEQUENCE [LARGE SCALE GENOMIC DNA]</scope>
    <source>
        <strain evidence="4">CCUG 57508</strain>
    </source>
</reference>
<feature type="transmembrane region" description="Helical" evidence="2">
    <location>
        <begin position="75"/>
        <end position="95"/>
    </location>
</feature>
<evidence type="ECO:0000313" key="4">
    <source>
        <dbReference type="Proteomes" id="UP001597046"/>
    </source>
</evidence>
<feature type="region of interest" description="Disordered" evidence="1">
    <location>
        <begin position="1"/>
        <end position="27"/>
    </location>
</feature>
<name>A0ABW3MXA9_9MICO</name>
<evidence type="ECO:0000313" key="3">
    <source>
        <dbReference type="EMBL" id="MFD1055211.1"/>
    </source>
</evidence>
<dbReference type="Proteomes" id="UP001597046">
    <property type="component" value="Unassembled WGS sequence"/>
</dbReference>
<accession>A0ABW3MXA9</accession>
<feature type="transmembrane region" description="Helical" evidence="2">
    <location>
        <begin position="107"/>
        <end position="128"/>
    </location>
</feature>
<proteinExistence type="predicted"/>
<keyword evidence="2" id="KW-0812">Transmembrane</keyword>
<protein>
    <submittedName>
        <fullName evidence="3">Uncharacterized protein</fullName>
    </submittedName>
</protein>
<evidence type="ECO:0000256" key="2">
    <source>
        <dbReference type="SAM" id="Phobius"/>
    </source>
</evidence>
<dbReference type="EMBL" id="JBHTKH010000007">
    <property type="protein sequence ID" value="MFD1055211.1"/>
    <property type="molecule type" value="Genomic_DNA"/>
</dbReference>
<feature type="transmembrane region" description="Helical" evidence="2">
    <location>
        <begin position="35"/>
        <end position="55"/>
    </location>
</feature>
<sequence>MTTSTLPGTLARTSAPARPAGTATRNAATGRTDRVALLALVAPLLLFAHGIVDWVDGLGGLDGVDGPNVPVGHSALGVAAGALLMLASAAFAWLTTSLGARAEHLPVGVPTALLVAFGAGATGAVWVGGLTGFLPGTVPAALALGGQVLTGLALAMVLATTWLEGRVPAGSLALAGGAAALLAVPWGLEPLGALVLLIALAPLTRPVEEATSAAGPAVTRAG</sequence>
<feature type="transmembrane region" description="Helical" evidence="2">
    <location>
        <begin position="170"/>
        <end position="188"/>
    </location>
</feature>
<keyword evidence="2" id="KW-0472">Membrane</keyword>
<comment type="caution">
    <text evidence="3">The sequence shown here is derived from an EMBL/GenBank/DDBJ whole genome shotgun (WGS) entry which is preliminary data.</text>
</comment>
<keyword evidence="2" id="KW-1133">Transmembrane helix</keyword>
<gene>
    <name evidence="3" type="ORF">ACFQ2V_12915</name>
</gene>
<organism evidence="3 4">
    <name type="scientific">Terrabacter terrigena</name>
    <dbReference type="NCBI Taxonomy" id="574718"/>
    <lineage>
        <taxon>Bacteria</taxon>
        <taxon>Bacillati</taxon>
        <taxon>Actinomycetota</taxon>
        <taxon>Actinomycetes</taxon>
        <taxon>Micrococcales</taxon>
        <taxon>Intrasporangiaceae</taxon>
        <taxon>Terrabacter</taxon>
    </lineage>
</organism>
<evidence type="ECO:0000256" key="1">
    <source>
        <dbReference type="SAM" id="MobiDB-lite"/>
    </source>
</evidence>
<dbReference type="RefSeq" id="WP_386053134.1">
    <property type="nucleotide sequence ID" value="NZ_JBHTKH010000007.1"/>
</dbReference>
<feature type="compositionally biased region" description="Low complexity" evidence="1">
    <location>
        <begin position="11"/>
        <end position="27"/>
    </location>
</feature>
<keyword evidence="4" id="KW-1185">Reference proteome</keyword>
<feature type="transmembrane region" description="Helical" evidence="2">
    <location>
        <begin position="140"/>
        <end position="163"/>
    </location>
</feature>